<keyword evidence="10" id="KW-1185">Reference proteome</keyword>
<feature type="transmembrane region" description="Helical" evidence="7">
    <location>
        <begin position="302"/>
        <end position="322"/>
    </location>
</feature>
<organism evidence="9 10">
    <name type="scientific">Aquipuribacter hungaricus</name>
    <dbReference type="NCBI Taxonomy" id="545624"/>
    <lineage>
        <taxon>Bacteria</taxon>
        <taxon>Bacillati</taxon>
        <taxon>Actinomycetota</taxon>
        <taxon>Actinomycetes</taxon>
        <taxon>Micrococcales</taxon>
        <taxon>Intrasporangiaceae</taxon>
        <taxon>Aquipuribacter</taxon>
    </lineage>
</organism>
<keyword evidence="5 7" id="KW-0472">Membrane</keyword>
<evidence type="ECO:0000259" key="8">
    <source>
        <dbReference type="Pfam" id="PF05425"/>
    </source>
</evidence>
<feature type="transmembrane region" description="Helical" evidence="7">
    <location>
        <begin position="265"/>
        <end position="282"/>
    </location>
</feature>
<keyword evidence="2" id="KW-1003">Cell membrane</keyword>
<protein>
    <submittedName>
        <fullName evidence="9">Cytochrome c oxidase assembly protein</fullName>
    </submittedName>
</protein>
<name>A0ABV7WGN8_9MICO</name>
<feature type="transmembrane region" description="Helical" evidence="7">
    <location>
        <begin position="52"/>
        <end position="75"/>
    </location>
</feature>
<dbReference type="Proteomes" id="UP001595685">
    <property type="component" value="Unassembled WGS sequence"/>
</dbReference>
<dbReference type="RefSeq" id="WP_376985545.1">
    <property type="nucleotide sequence ID" value="NZ_JBHRWW010000007.1"/>
</dbReference>
<evidence type="ECO:0000256" key="7">
    <source>
        <dbReference type="SAM" id="Phobius"/>
    </source>
</evidence>
<evidence type="ECO:0000256" key="2">
    <source>
        <dbReference type="ARBA" id="ARBA00022475"/>
    </source>
</evidence>
<feature type="transmembrane region" description="Helical" evidence="7">
    <location>
        <begin position="95"/>
        <end position="115"/>
    </location>
</feature>
<feature type="region of interest" description="Disordered" evidence="6">
    <location>
        <begin position="1"/>
        <end position="46"/>
    </location>
</feature>
<feature type="transmembrane region" description="Helical" evidence="7">
    <location>
        <begin position="127"/>
        <end position="150"/>
    </location>
</feature>
<gene>
    <name evidence="9" type="ORF">ACFOLH_11820</name>
</gene>
<evidence type="ECO:0000256" key="4">
    <source>
        <dbReference type="ARBA" id="ARBA00022989"/>
    </source>
</evidence>
<evidence type="ECO:0000256" key="5">
    <source>
        <dbReference type="ARBA" id="ARBA00023136"/>
    </source>
</evidence>
<feature type="transmembrane region" description="Helical" evidence="7">
    <location>
        <begin position="404"/>
        <end position="421"/>
    </location>
</feature>
<evidence type="ECO:0000313" key="9">
    <source>
        <dbReference type="EMBL" id="MFC3689030.1"/>
    </source>
</evidence>
<dbReference type="InterPro" id="IPR019108">
    <property type="entry name" value="Caa3_assmbl_CtaG-rel"/>
</dbReference>
<evidence type="ECO:0000256" key="6">
    <source>
        <dbReference type="SAM" id="MobiDB-lite"/>
    </source>
</evidence>
<dbReference type="InterPro" id="IPR032694">
    <property type="entry name" value="CopC/D"/>
</dbReference>
<comment type="subcellular location">
    <subcellularLocation>
        <location evidence="1">Cell membrane</location>
        <topology evidence="1">Multi-pass membrane protein</topology>
    </subcellularLocation>
</comment>
<feature type="domain" description="Copper resistance protein D" evidence="8">
    <location>
        <begin position="265"/>
        <end position="360"/>
    </location>
</feature>
<evidence type="ECO:0000256" key="1">
    <source>
        <dbReference type="ARBA" id="ARBA00004651"/>
    </source>
</evidence>
<dbReference type="Pfam" id="PF09678">
    <property type="entry name" value="Caa3_CtaG"/>
    <property type="match status" value="1"/>
</dbReference>
<keyword evidence="4 7" id="KW-1133">Transmembrane helix</keyword>
<accession>A0ABV7WGN8</accession>
<feature type="transmembrane region" description="Helical" evidence="7">
    <location>
        <begin position="433"/>
        <end position="454"/>
    </location>
</feature>
<evidence type="ECO:0000256" key="3">
    <source>
        <dbReference type="ARBA" id="ARBA00022692"/>
    </source>
</evidence>
<feature type="transmembrane region" description="Helical" evidence="7">
    <location>
        <begin position="583"/>
        <end position="605"/>
    </location>
</feature>
<dbReference type="Pfam" id="PF05425">
    <property type="entry name" value="CopD"/>
    <property type="match status" value="1"/>
</dbReference>
<feature type="transmembrane region" description="Helical" evidence="7">
    <location>
        <begin position="233"/>
        <end position="253"/>
    </location>
</feature>
<keyword evidence="3 7" id="KW-0812">Transmembrane</keyword>
<dbReference type="EMBL" id="JBHRWW010000007">
    <property type="protein sequence ID" value="MFC3689030.1"/>
    <property type="molecule type" value="Genomic_DNA"/>
</dbReference>
<feature type="transmembrane region" description="Helical" evidence="7">
    <location>
        <begin position="201"/>
        <end position="221"/>
    </location>
</feature>
<comment type="caution">
    <text evidence="9">The sequence shown here is derived from an EMBL/GenBank/DDBJ whole genome shotgun (WGS) entry which is preliminary data.</text>
</comment>
<sequence length="707" mass="73657">MSAPVDRTGPAAPPAADGPALPAAPPAAGVRGASPASDSPAGTQHRTPVTPLVAGLGVLAALAALVAAVLAPRTVTLLADPGTLTRWGLPAVEGVHHLALALTVGALVMAVLVLPVGSPAAARATQVATGAGAVWTLAAVGVLVLTYASVSGTPPTAPAFGDQLAGFLTGFSLGQSLLVTVLLAAAATTVAAAATGPRSTALATALALAALLPIGLTGHSGSAEGHETAVTAMGLHLVGTAVWVGGLLTLVLLRPVLRGPQLQGVVARFSGLALASVVLVSFSGVMNASTRLSGPADLGSRYGLLLVAKVALVAVLVAAGWWHRRALLPALGAERPRAFWRLVVVELLVMATTTGVSVALSGTTPPVSDSEPPPAWSSAEVLVGASMPPEQTLGRLVTLWRPDLLWVLVTAGLAVAYLLGVRRLHRRGDRWPLWRTLLWLTGLAVVLAVTSSGLATYGRVLFSTHMLQHMSMSMVAPLLLVPAAPVTLALRTITPRRDGSRGPREWLLWGLHTPVSRTLTHPVVAAGIFTGSLMVFYYSPLFGLALSTHYGHEAMFVHFLLSGYLFVWSLVGTDPGVRPTPYPLRLIILLATMAFHAFFAVTLMGSTTLLEPFWFETVAAGRGWGEDPLADQRYGAALAWAVGEVPTIVLAVLVAVRWVTDDSREARRRDRRADRDGEADLAAHNEMFAALARQDADRQAPTTRSRR</sequence>
<feature type="compositionally biased region" description="Low complexity" evidence="6">
    <location>
        <begin position="14"/>
        <end position="36"/>
    </location>
</feature>
<dbReference type="PANTHER" id="PTHR34820:SF4">
    <property type="entry name" value="INNER MEMBRANE PROTEIN YEBZ"/>
    <property type="match status" value="1"/>
</dbReference>
<feature type="transmembrane region" description="Helical" evidence="7">
    <location>
        <begin position="342"/>
        <end position="362"/>
    </location>
</feature>
<feature type="transmembrane region" description="Helical" evidence="7">
    <location>
        <begin position="170"/>
        <end position="194"/>
    </location>
</feature>
<feature type="transmembrane region" description="Helical" evidence="7">
    <location>
        <begin position="637"/>
        <end position="659"/>
    </location>
</feature>
<feature type="transmembrane region" description="Helical" evidence="7">
    <location>
        <begin position="550"/>
        <end position="571"/>
    </location>
</feature>
<dbReference type="PANTHER" id="PTHR34820">
    <property type="entry name" value="INNER MEMBRANE PROTEIN YEBZ"/>
    <property type="match status" value="1"/>
</dbReference>
<proteinExistence type="predicted"/>
<evidence type="ECO:0000313" key="10">
    <source>
        <dbReference type="Proteomes" id="UP001595685"/>
    </source>
</evidence>
<reference evidence="10" key="1">
    <citation type="journal article" date="2019" name="Int. J. Syst. Evol. Microbiol.">
        <title>The Global Catalogue of Microorganisms (GCM) 10K type strain sequencing project: providing services to taxonomists for standard genome sequencing and annotation.</title>
        <authorList>
            <consortium name="The Broad Institute Genomics Platform"/>
            <consortium name="The Broad Institute Genome Sequencing Center for Infectious Disease"/>
            <person name="Wu L."/>
            <person name="Ma J."/>
        </authorList>
    </citation>
    <scope>NUCLEOTIDE SEQUENCE [LARGE SCALE GENOMIC DNA]</scope>
    <source>
        <strain evidence="10">NCAIM B.02333</strain>
    </source>
</reference>
<feature type="transmembrane region" description="Helical" evidence="7">
    <location>
        <begin position="515"/>
        <end position="538"/>
    </location>
</feature>
<dbReference type="InterPro" id="IPR008457">
    <property type="entry name" value="Cu-R_CopD_dom"/>
</dbReference>
<feature type="transmembrane region" description="Helical" evidence="7">
    <location>
        <begin position="474"/>
        <end position="494"/>
    </location>
</feature>